<gene>
    <name evidence="2" type="ORF">ACCI49_09435</name>
</gene>
<evidence type="ECO:0000313" key="3">
    <source>
        <dbReference type="Proteomes" id="UP001569428"/>
    </source>
</evidence>
<organism evidence="2 3">
    <name type="scientific">Microbulbifer epialgicus</name>
    <dbReference type="NCBI Taxonomy" id="393907"/>
    <lineage>
        <taxon>Bacteria</taxon>
        <taxon>Pseudomonadati</taxon>
        <taxon>Pseudomonadota</taxon>
        <taxon>Gammaproteobacteria</taxon>
        <taxon>Cellvibrionales</taxon>
        <taxon>Microbulbiferaceae</taxon>
        <taxon>Microbulbifer</taxon>
    </lineage>
</organism>
<protein>
    <submittedName>
        <fullName evidence="2">Cyclic nucleotide-binding domain-containing protein</fullName>
    </submittedName>
</protein>
<keyword evidence="3" id="KW-1185">Reference proteome</keyword>
<accession>A0ABV4NZM7</accession>
<comment type="caution">
    <text evidence="2">The sequence shown here is derived from an EMBL/GenBank/DDBJ whole genome shotgun (WGS) entry which is preliminary data.</text>
</comment>
<dbReference type="InterPro" id="IPR014710">
    <property type="entry name" value="RmlC-like_jellyroll"/>
</dbReference>
<dbReference type="Gene3D" id="2.60.120.10">
    <property type="entry name" value="Jelly Rolls"/>
    <property type="match status" value="1"/>
</dbReference>
<name>A0ABV4NZM7_9GAMM</name>
<reference evidence="2 3" key="1">
    <citation type="submission" date="2024-08" db="EMBL/GenBank/DDBJ databases">
        <authorList>
            <person name="Ishaq N."/>
        </authorList>
    </citation>
    <scope>NUCLEOTIDE SEQUENCE [LARGE SCALE GENOMIC DNA]</scope>
    <source>
        <strain evidence="2 3">DSM 18651</strain>
    </source>
</reference>
<dbReference type="InterPro" id="IPR050397">
    <property type="entry name" value="Env_Response_Regulators"/>
</dbReference>
<dbReference type="EMBL" id="JBGMEK010000016">
    <property type="protein sequence ID" value="MFA0811140.1"/>
    <property type="molecule type" value="Genomic_DNA"/>
</dbReference>
<dbReference type="InterPro" id="IPR018490">
    <property type="entry name" value="cNMP-bd_dom_sf"/>
</dbReference>
<dbReference type="Proteomes" id="UP001569428">
    <property type="component" value="Unassembled WGS sequence"/>
</dbReference>
<feature type="domain" description="Cyclic nucleotide-binding" evidence="1">
    <location>
        <begin position="13"/>
        <end position="82"/>
    </location>
</feature>
<evidence type="ECO:0000259" key="1">
    <source>
        <dbReference type="PROSITE" id="PS50042"/>
    </source>
</evidence>
<dbReference type="SUPFAM" id="SSF51206">
    <property type="entry name" value="cAMP-binding domain-like"/>
    <property type="match status" value="1"/>
</dbReference>
<dbReference type="RefSeq" id="WP_371838709.1">
    <property type="nucleotide sequence ID" value="NZ_JBGMEK010000016.1"/>
</dbReference>
<evidence type="ECO:0000313" key="2">
    <source>
        <dbReference type="EMBL" id="MFA0811140.1"/>
    </source>
</evidence>
<proteinExistence type="predicted"/>
<sequence>MKTIAHLLHEHPFFHGLPESDLQFLASCGENCVYHKGEHLARENTPAKHFFLIRSGRVAVETFVPNRGALCLLTLHGGDIFGWSWLFPPYISAFDARALEEVRSLRLGGACLREKCETEPRLGFELMKRFAQIATERLQSARVQLLDIYGSNSPHPGTTQ</sequence>
<dbReference type="SMART" id="SM00100">
    <property type="entry name" value="cNMP"/>
    <property type="match status" value="1"/>
</dbReference>
<dbReference type="CDD" id="cd00038">
    <property type="entry name" value="CAP_ED"/>
    <property type="match status" value="1"/>
</dbReference>
<dbReference type="PANTHER" id="PTHR24567">
    <property type="entry name" value="CRP FAMILY TRANSCRIPTIONAL REGULATORY PROTEIN"/>
    <property type="match status" value="1"/>
</dbReference>
<dbReference type="Pfam" id="PF00027">
    <property type="entry name" value="cNMP_binding"/>
    <property type="match status" value="1"/>
</dbReference>
<dbReference type="InterPro" id="IPR000595">
    <property type="entry name" value="cNMP-bd_dom"/>
</dbReference>
<dbReference type="PROSITE" id="PS50042">
    <property type="entry name" value="CNMP_BINDING_3"/>
    <property type="match status" value="1"/>
</dbReference>
<dbReference type="PANTHER" id="PTHR24567:SF74">
    <property type="entry name" value="HTH-TYPE TRANSCRIPTIONAL REGULATOR ARCR"/>
    <property type="match status" value="1"/>
</dbReference>